<keyword evidence="2" id="KW-0863">Zinc-finger</keyword>
<dbReference type="GO" id="GO:0008270">
    <property type="term" value="F:zinc ion binding"/>
    <property type="evidence" value="ECO:0007669"/>
    <property type="project" value="UniProtKB-KW"/>
</dbReference>
<keyword evidence="1" id="KW-0479">Metal-binding</keyword>
<dbReference type="PANTHER" id="PTHR46214">
    <property type="entry name" value="ZINC FINGER, RING-CH-TYPE"/>
    <property type="match status" value="1"/>
</dbReference>
<evidence type="ECO:0000259" key="5">
    <source>
        <dbReference type="PROSITE" id="PS51292"/>
    </source>
</evidence>
<keyword evidence="7" id="KW-1185">Reference proteome</keyword>
<feature type="compositionally biased region" description="Basic and acidic residues" evidence="4">
    <location>
        <begin position="7"/>
        <end position="17"/>
    </location>
</feature>
<feature type="region of interest" description="Disordered" evidence="4">
    <location>
        <begin position="1"/>
        <end position="57"/>
    </location>
</feature>
<accession>A0A6A1WKG6</accession>
<reference evidence="6 7" key="1">
    <citation type="journal article" date="2019" name="Plant Biotechnol. J.">
        <title>The red bayberry genome and genetic basis of sex determination.</title>
        <authorList>
            <person name="Jia H.M."/>
            <person name="Jia H.J."/>
            <person name="Cai Q.L."/>
            <person name="Wang Y."/>
            <person name="Zhao H.B."/>
            <person name="Yang W.F."/>
            <person name="Wang G.Y."/>
            <person name="Li Y.H."/>
            <person name="Zhan D.L."/>
            <person name="Shen Y.T."/>
            <person name="Niu Q.F."/>
            <person name="Chang L."/>
            <person name="Qiu J."/>
            <person name="Zhao L."/>
            <person name="Xie H.B."/>
            <person name="Fu W.Y."/>
            <person name="Jin J."/>
            <person name="Li X.W."/>
            <person name="Jiao Y."/>
            <person name="Zhou C.C."/>
            <person name="Tu T."/>
            <person name="Chai C.Y."/>
            <person name="Gao J.L."/>
            <person name="Fan L.J."/>
            <person name="van de Weg E."/>
            <person name="Wang J.Y."/>
            <person name="Gao Z.S."/>
        </authorList>
    </citation>
    <scope>NUCLEOTIDE SEQUENCE [LARGE SCALE GENOMIC DNA]</scope>
    <source>
        <tissue evidence="6">Leaves</tissue>
    </source>
</reference>
<evidence type="ECO:0000256" key="3">
    <source>
        <dbReference type="ARBA" id="ARBA00022833"/>
    </source>
</evidence>
<evidence type="ECO:0000256" key="4">
    <source>
        <dbReference type="SAM" id="MobiDB-lite"/>
    </source>
</evidence>
<name>A0A6A1WKG6_9ROSI</name>
<feature type="compositionally biased region" description="Low complexity" evidence="4">
    <location>
        <begin position="22"/>
        <end position="33"/>
    </location>
</feature>
<evidence type="ECO:0000313" key="6">
    <source>
        <dbReference type="EMBL" id="KAB1225789.1"/>
    </source>
</evidence>
<dbReference type="SMART" id="SM00744">
    <property type="entry name" value="RINGv"/>
    <property type="match status" value="1"/>
</dbReference>
<sequence>MATAGRAHVEARSENRFHYGPSVTGSSGASLSSDSDDQSWHSPLEIEGVSDSQRDSSGSDVLFELDLESGRLETKVHLDKVERDCRICHLGSEGCREAGVPIELGCACKGDLGAAHKQCAETWFKIRGNT</sequence>
<evidence type="ECO:0000313" key="7">
    <source>
        <dbReference type="Proteomes" id="UP000516437"/>
    </source>
</evidence>
<keyword evidence="3" id="KW-0862">Zinc</keyword>
<evidence type="ECO:0000256" key="1">
    <source>
        <dbReference type="ARBA" id="ARBA00022723"/>
    </source>
</evidence>
<dbReference type="Pfam" id="PF12906">
    <property type="entry name" value="RINGv"/>
    <property type="match status" value="1"/>
</dbReference>
<comment type="caution">
    <text evidence="6">The sequence shown here is derived from an EMBL/GenBank/DDBJ whole genome shotgun (WGS) entry which is preliminary data.</text>
</comment>
<dbReference type="Gene3D" id="3.30.40.10">
    <property type="entry name" value="Zinc/RING finger domain, C3HC4 (zinc finger)"/>
    <property type="match status" value="1"/>
</dbReference>
<dbReference type="SUPFAM" id="SSF57850">
    <property type="entry name" value="RING/U-box"/>
    <property type="match status" value="1"/>
</dbReference>
<gene>
    <name evidence="6" type="ORF">CJ030_MR1G000391</name>
</gene>
<evidence type="ECO:0000256" key="2">
    <source>
        <dbReference type="ARBA" id="ARBA00022771"/>
    </source>
</evidence>
<dbReference type="InterPro" id="IPR013083">
    <property type="entry name" value="Znf_RING/FYVE/PHD"/>
</dbReference>
<dbReference type="PANTHER" id="PTHR46214:SF18">
    <property type="entry name" value="RING-CH-TYPE DOMAIN-CONTAINING PROTEIN"/>
    <property type="match status" value="1"/>
</dbReference>
<dbReference type="EMBL" id="RXIC02000019">
    <property type="protein sequence ID" value="KAB1225789.1"/>
    <property type="molecule type" value="Genomic_DNA"/>
</dbReference>
<organism evidence="6 7">
    <name type="scientific">Morella rubra</name>
    <name type="common">Chinese bayberry</name>
    <dbReference type="NCBI Taxonomy" id="262757"/>
    <lineage>
        <taxon>Eukaryota</taxon>
        <taxon>Viridiplantae</taxon>
        <taxon>Streptophyta</taxon>
        <taxon>Embryophyta</taxon>
        <taxon>Tracheophyta</taxon>
        <taxon>Spermatophyta</taxon>
        <taxon>Magnoliopsida</taxon>
        <taxon>eudicotyledons</taxon>
        <taxon>Gunneridae</taxon>
        <taxon>Pentapetalae</taxon>
        <taxon>rosids</taxon>
        <taxon>fabids</taxon>
        <taxon>Fagales</taxon>
        <taxon>Myricaceae</taxon>
        <taxon>Morella</taxon>
    </lineage>
</organism>
<feature type="domain" description="RING-CH-type" evidence="5">
    <location>
        <begin position="77"/>
        <end position="130"/>
    </location>
</feature>
<proteinExistence type="predicted"/>
<dbReference type="PROSITE" id="PS51292">
    <property type="entry name" value="ZF_RING_CH"/>
    <property type="match status" value="1"/>
</dbReference>
<dbReference type="Proteomes" id="UP000516437">
    <property type="component" value="Chromosome 1"/>
</dbReference>
<dbReference type="AlphaFoldDB" id="A0A6A1WKG6"/>
<dbReference type="InterPro" id="IPR011016">
    <property type="entry name" value="Znf_RING-CH"/>
</dbReference>
<dbReference type="OrthoDB" id="1912066at2759"/>
<protein>
    <recommendedName>
        <fullName evidence="5">RING-CH-type domain-containing protein</fullName>
    </recommendedName>
</protein>